<evidence type="ECO:0000256" key="1">
    <source>
        <dbReference type="SAM" id="Phobius"/>
    </source>
</evidence>
<evidence type="ECO:0000259" key="2">
    <source>
        <dbReference type="Pfam" id="PF04892"/>
    </source>
</evidence>
<dbReference type="InterPro" id="IPR006976">
    <property type="entry name" value="VanZ-like"/>
</dbReference>
<reference evidence="3 4" key="1">
    <citation type="submission" date="2018-06" db="EMBL/GenBank/DDBJ databases">
        <title>Extensive metabolic versatility and redundancy in microbially diverse, dynamic hydrothermal sediments.</title>
        <authorList>
            <person name="Dombrowski N."/>
            <person name="Teske A."/>
            <person name="Baker B.J."/>
        </authorList>
    </citation>
    <scope>NUCLEOTIDE SEQUENCE [LARGE SCALE GENOMIC DNA]</scope>
    <source>
        <strain evidence="3">B36_G15</strain>
    </source>
</reference>
<dbReference type="Proteomes" id="UP000268469">
    <property type="component" value="Unassembled WGS sequence"/>
</dbReference>
<dbReference type="Pfam" id="PF04892">
    <property type="entry name" value="VanZ"/>
    <property type="match status" value="1"/>
</dbReference>
<organism evidence="3 4">
    <name type="scientific">candidate division WOR-3 bacterium</name>
    <dbReference type="NCBI Taxonomy" id="2052148"/>
    <lineage>
        <taxon>Bacteria</taxon>
        <taxon>Bacteria division WOR-3</taxon>
    </lineage>
</organism>
<proteinExistence type="predicted"/>
<keyword evidence="1" id="KW-1133">Transmembrane helix</keyword>
<comment type="caution">
    <text evidence="3">The sequence shown here is derived from an EMBL/GenBank/DDBJ whole genome shotgun (WGS) entry which is preliminary data.</text>
</comment>
<dbReference type="AlphaFoldDB" id="A0A660SJP9"/>
<evidence type="ECO:0000313" key="3">
    <source>
        <dbReference type="EMBL" id="RKX70933.1"/>
    </source>
</evidence>
<name>A0A660SJP9_UNCW3</name>
<protein>
    <recommendedName>
        <fullName evidence="2">VanZ-like domain-containing protein</fullName>
    </recommendedName>
</protein>
<feature type="transmembrane region" description="Helical" evidence="1">
    <location>
        <begin position="32"/>
        <end position="50"/>
    </location>
</feature>
<sequence>MKILILYAALILTVTAIPIPERIHLHGFPYDKIIHFGMFFLLAILARRVLRLRDALLVVIGIAFWSELQQLFVPLRSVELPDLCANLIGGLFPLLLRG</sequence>
<keyword evidence="1" id="KW-0472">Membrane</keyword>
<dbReference type="EMBL" id="QNBE01000022">
    <property type="protein sequence ID" value="RKX70933.1"/>
    <property type="molecule type" value="Genomic_DNA"/>
</dbReference>
<evidence type="ECO:0000313" key="4">
    <source>
        <dbReference type="Proteomes" id="UP000268469"/>
    </source>
</evidence>
<gene>
    <name evidence="3" type="ORF">DRP53_03270</name>
</gene>
<feature type="domain" description="VanZ-like" evidence="2">
    <location>
        <begin position="29"/>
        <end position="92"/>
    </location>
</feature>
<accession>A0A660SJP9</accession>
<dbReference type="NCBIfam" id="NF037970">
    <property type="entry name" value="vanZ_1"/>
    <property type="match status" value="1"/>
</dbReference>
<keyword evidence="1" id="KW-0812">Transmembrane</keyword>